<dbReference type="Gene3D" id="3.30.465.10">
    <property type="match status" value="1"/>
</dbReference>
<dbReference type="Gene3D" id="3.30.390.50">
    <property type="entry name" value="CO dehydrogenase flavoprotein, C-terminal domain"/>
    <property type="match status" value="1"/>
</dbReference>
<dbReference type="PANTHER" id="PTHR42659:SF2">
    <property type="entry name" value="XANTHINE DEHYDROGENASE SUBUNIT C-RELATED"/>
    <property type="match status" value="1"/>
</dbReference>
<keyword evidence="1" id="KW-0285">Flavoprotein</keyword>
<evidence type="ECO:0000313" key="6">
    <source>
        <dbReference type="EMBL" id="CAH1223666.1"/>
    </source>
</evidence>
<keyword evidence="7" id="KW-1185">Reference proteome</keyword>
<dbReference type="EC" id="1.17.1.4" evidence="6"/>
<evidence type="ECO:0000256" key="3">
    <source>
        <dbReference type="ARBA" id="ARBA00023002"/>
    </source>
</evidence>
<dbReference type="InterPro" id="IPR005107">
    <property type="entry name" value="CO_DH_flav_C"/>
</dbReference>
<dbReference type="InterPro" id="IPR016167">
    <property type="entry name" value="FAD-bd_PCMH_sub1"/>
</dbReference>
<comment type="caution">
    <text evidence="6">The sequence shown here is derived from an EMBL/GenBank/DDBJ whole genome shotgun (WGS) entry which is preliminary data.</text>
</comment>
<evidence type="ECO:0000313" key="7">
    <source>
        <dbReference type="Proteomes" id="UP000838821"/>
    </source>
</evidence>
<dbReference type="Pfam" id="PF03450">
    <property type="entry name" value="CO_deh_flav_C"/>
    <property type="match status" value="1"/>
</dbReference>
<sequence length="328" mass="35046">MSVPMHQLPEQQPSVWQPTSVEEAIQLKHKWGKDAVLVAGGTWLRTRWENGLAPMPQHFISLGRILVLSGLTVNSQGQVHIGPALSIADLMKNELVQQKCGLLVQACSEIAAPSIRNLASIGGNVMTRTGDLIPALLVMDAQITCTDGQNERMIALKDWLAAPQVALDEIMTGIIVSTGGLESRDGTENTVKNPEDAKSRDGQLDAAEEQESTHEFYLKVGRREAFTPSVVTVAGRLSLQADGTVRNIALAAGGGNAVPARFTDLEAGMKGKPLNKAALQMLHKGVIADFNAVADDYAGVAYRKQTAANLIISECFKAMRKGGGAYAP</sequence>
<keyword evidence="2" id="KW-0274">FAD</keyword>
<feature type="region of interest" description="Disordered" evidence="4">
    <location>
        <begin position="181"/>
        <end position="208"/>
    </location>
</feature>
<dbReference type="InterPro" id="IPR051312">
    <property type="entry name" value="Diverse_Substr_Oxidored"/>
</dbReference>
<dbReference type="InterPro" id="IPR036318">
    <property type="entry name" value="FAD-bd_PCMH-like_sf"/>
</dbReference>
<protein>
    <submittedName>
        <fullName evidence="6">Xanthine dehydrogenase subunit C</fullName>
        <ecNumber evidence="6">1.17.1.4</ecNumber>
    </submittedName>
</protein>
<dbReference type="InterPro" id="IPR016166">
    <property type="entry name" value="FAD-bd_PCMH"/>
</dbReference>
<dbReference type="Pfam" id="PF00941">
    <property type="entry name" value="FAD_binding_5"/>
    <property type="match status" value="1"/>
</dbReference>
<dbReference type="SUPFAM" id="SSF55447">
    <property type="entry name" value="CO dehydrogenase flavoprotein C-terminal domain-like"/>
    <property type="match status" value="1"/>
</dbReference>
<dbReference type="InterPro" id="IPR016169">
    <property type="entry name" value="FAD-bd_PCMH_sub2"/>
</dbReference>
<evidence type="ECO:0000256" key="2">
    <source>
        <dbReference type="ARBA" id="ARBA00022827"/>
    </source>
</evidence>
<dbReference type="Gene3D" id="3.30.43.10">
    <property type="entry name" value="Uridine Diphospho-n-acetylenolpyruvylglucosamine Reductase, domain 2"/>
    <property type="match status" value="1"/>
</dbReference>
<evidence type="ECO:0000256" key="4">
    <source>
        <dbReference type="SAM" id="MobiDB-lite"/>
    </source>
</evidence>
<feature type="domain" description="FAD-binding PCMH-type" evidence="5">
    <location>
        <begin position="8"/>
        <end position="181"/>
    </location>
</feature>
<dbReference type="Proteomes" id="UP000838821">
    <property type="component" value="Unassembled WGS sequence"/>
</dbReference>
<dbReference type="EMBL" id="CAKMMW010000023">
    <property type="protein sequence ID" value="CAH1223666.1"/>
    <property type="molecule type" value="Genomic_DNA"/>
</dbReference>
<evidence type="ECO:0000256" key="1">
    <source>
        <dbReference type="ARBA" id="ARBA00022630"/>
    </source>
</evidence>
<keyword evidence="3 6" id="KW-0560">Oxidoreductase</keyword>
<dbReference type="RefSeq" id="WP_236291694.1">
    <property type="nucleotide sequence ID" value="NZ_CAKMMW010000023.1"/>
</dbReference>
<proteinExistence type="predicted"/>
<gene>
    <name evidence="6" type="primary">pucC</name>
    <name evidence="6" type="ORF">PAECIP111891_05538</name>
</gene>
<dbReference type="InterPro" id="IPR002346">
    <property type="entry name" value="Mopterin_DH_FAD-bd"/>
</dbReference>
<feature type="compositionally biased region" description="Basic and acidic residues" evidence="4">
    <location>
        <begin position="182"/>
        <end position="203"/>
    </location>
</feature>
<reference evidence="6" key="1">
    <citation type="submission" date="2022-01" db="EMBL/GenBank/DDBJ databases">
        <authorList>
            <person name="Criscuolo A."/>
        </authorList>
    </citation>
    <scope>NUCLEOTIDE SEQUENCE</scope>
    <source>
        <strain evidence="6">CIP111891</strain>
    </source>
</reference>
<dbReference type="GO" id="GO:0004854">
    <property type="term" value="F:xanthine dehydrogenase activity"/>
    <property type="evidence" value="ECO:0007669"/>
    <property type="project" value="UniProtKB-EC"/>
</dbReference>
<dbReference type="SUPFAM" id="SSF56176">
    <property type="entry name" value="FAD-binding/transporter-associated domain-like"/>
    <property type="match status" value="1"/>
</dbReference>
<dbReference type="PROSITE" id="PS51387">
    <property type="entry name" value="FAD_PCMH"/>
    <property type="match status" value="1"/>
</dbReference>
<accession>A0ABN8H4X3</accession>
<evidence type="ECO:0000259" key="5">
    <source>
        <dbReference type="PROSITE" id="PS51387"/>
    </source>
</evidence>
<dbReference type="InterPro" id="IPR036683">
    <property type="entry name" value="CO_DH_flav_C_dom_sf"/>
</dbReference>
<name>A0ABN8H4X3_9BACL</name>
<organism evidence="6 7">
    <name type="scientific">Paenibacillus allorhizoplanae</name>
    <dbReference type="NCBI Taxonomy" id="2905648"/>
    <lineage>
        <taxon>Bacteria</taxon>
        <taxon>Bacillati</taxon>
        <taxon>Bacillota</taxon>
        <taxon>Bacilli</taxon>
        <taxon>Bacillales</taxon>
        <taxon>Paenibacillaceae</taxon>
        <taxon>Paenibacillus</taxon>
    </lineage>
</organism>
<dbReference type="PANTHER" id="PTHR42659">
    <property type="entry name" value="XANTHINE DEHYDROGENASE SUBUNIT C-RELATED"/>
    <property type="match status" value="1"/>
</dbReference>
<dbReference type="SMART" id="SM01092">
    <property type="entry name" value="CO_deh_flav_C"/>
    <property type="match status" value="1"/>
</dbReference>